<dbReference type="EMBL" id="JAGMWT010000009">
    <property type="protein sequence ID" value="KAH7122700.1"/>
    <property type="molecule type" value="Genomic_DNA"/>
</dbReference>
<evidence type="ECO:0000256" key="5">
    <source>
        <dbReference type="ARBA" id="ARBA00022771"/>
    </source>
</evidence>
<dbReference type="Gene3D" id="2.20.25.190">
    <property type="match status" value="1"/>
</dbReference>
<dbReference type="PANTHER" id="PTHR20934">
    <property type="entry name" value="TRANSCRIPTION ELONGATION FACTOR 1 HOMOLOG"/>
    <property type="match status" value="1"/>
</dbReference>
<dbReference type="GO" id="GO:0000993">
    <property type="term" value="F:RNA polymerase II complex binding"/>
    <property type="evidence" value="ECO:0007669"/>
    <property type="project" value="TreeGrafter"/>
</dbReference>
<evidence type="ECO:0000256" key="11">
    <source>
        <dbReference type="SAM" id="MobiDB-lite"/>
    </source>
</evidence>
<feature type="region of interest" description="Disordered" evidence="11">
    <location>
        <begin position="33"/>
        <end position="53"/>
    </location>
</feature>
<protein>
    <recommendedName>
        <fullName evidence="10">Transcription elongation factor 1 homolog</fullName>
    </recommendedName>
</protein>
<evidence type="ECO:0000256" key="9">
    <source>
        <dbReference type="ARBA" id="ARBA00023242"/>
    </source>
</evidence>
<comment type="subcellular location">
    <subcellularLocation>
        <location evidence="2 10">Nucleus</location>
    </subcellularLocation>
</comment>
<keyword evidence="6 10" id="KW-0862">Zinc</keyword>
<dbReference type="GO" id="GO:0008270">
    <property type="term" value="F:zinc ion binding"/>
    <property type="evidence" value="ECO:0007669"/>
    <property type="project" value="UniProtKB-KW"/>
</dbReference>
<dbReference type="GO" id="GO:0008023">
    <property type="term" value="C:transcription elongation factor complex"/>
    <property type="evidence" value="ECO:0007669"/>
    <property type="project" value="TreeGrafter"/>
</dbReference>
<proteinExistence type="inferred from homology"/>
<dbReference type="InterPro" id="IPR007808">
    <property type="entry name" value="Elf1"/>
</dbReference>
<dbReference type="SUPFAM" id="SSF57783">
    <property type="entry name" value="Zinc beta-ribbon"/>
    <property type="match status" value="1"/>
</dbReference>
<evidence type="ECO:0000256" key="6">
    <source>
        <dbReference type="ARBA" id="ARBA00022833"/>
    </source>
</evidence>
<feature type="region of interest" description="Disordered" evidence="11">
    <location>
        <begin position="145"/>
        <end position="169"/>
    </location>
</feature>
<sequence>MSVLLVAGALSSTSEVLRRVDILQPQPQLFSTATAKEMGKRKSSKKAPAPKRKEKLPTTFQCLFCNHENSVNVTIDKKAGVGNLHCKVCGQVFQTKVNFLSAPVDVYADWHDACDAVAKEKNPGGGISRSANRGQVRAAAIADADGEDGMGDDFIVNDEQDAEGEYDDE</sequence>
<comment type="similarity">
    <text evidence="3 10">Belongs to the ELOF1 family.</text>
</comment>
<evidence type="ECO:0000256" key="4">
    <source>
        <dbReference type="ARBA" id="ARBA00022723"/>
    </source>
</evidence>
<dbReference type="GO" id="GO:0006368">
    <property type="term" value="P:transcription elongation by RNA polymerase II"/>
    <property type="evidence" value="ECO:0007669"/>
    <property type="project" value="TreeGrafter"/>
</dbReference>
<evidence type="ECO:0000256" key="2">
    <source>
        <dbReference type="ARBA" id="ARBA00004123"/>
    </source>
</evidence>
<accession>A0A9P9DL39</accession>
<dbReference type="InterPro" id="IPR038567">
    <property type="entry name" value="T_Elf1_sf"/>
</dbReference>
<evidence type="ECO:0000256" key="7">
    <source>
        <dbReference type="ARBA" id="ARBA00023015"/>
    </source>
</evidence>
<dbReference type="FunFam" id="2.20.25.190:FF:000001">
    <property type="entry name" value="Transcription elongation factor 1 homolog"/>
    <property type="match status" value="1"/>
</dbReference>
<evidence type="ECO:0000313" key="13">
    <source>
        <dbReference type="Proteomes" id="UP000700596"/>
    </source>
</evidence>
<dbReference type="OrthoDB" id="445983at2759"/>
<evidence type="ECO:0000256" key="3">
    <source>
        <dbReference type="ARBA" id="ARBA00009730"/>
    </source>
</evidence>
<dbReference type="AlphaFoldDB" id="A0A9P9DL39"/>
<organism evidence="12 13">
    <name type="scientific">Dendryphion nanum</name>
    <dbReference type="NCBI Taxonomy" id="256645"/>
    <lineage>
        <taxon>Eukaryota</taxon>
        <taxon>Fungi</taxon>
        <taxon>Dikarya</taxon>
        <taxon>Ascomycota</taxon>
        <taxon>Pezizomycotina</taxon>
        <taxon>Dothideomycetes</taxon>
        <taxon>Pleosporomycetidae</taxon>
        <taxon>Pleosporales</taxon>
        <taxon>Torulaceae</taxon>
        <taxon>Dendryphion</taxon>
    </lineage>
</organism>
<keyword evidence="7 10" id="KW-0805">Transcription regulation</keyword>
<keyword evidence="4 10" id="KW-0479">Metal-binding</keyword>
<comment type="caution">
    <text evidence="12">The sequence shown here is derived from an EMBL/GenBank/DDBJ whole genome shotgun (WGS) entry which is preliminary data.</text>
</comment>
<evidence type="ECO:0000256" key="1">
    <source>
        <dbReference type="ARBA" id="ARBA00003357"/>
    </source>
</evidence>
<evidence type="ECO:0000256" key="10">
    <source>
        <dbReference type="RuleBase" id="RU364033"/>
    </source>
</evidence>
<dbReference type="PANTHER" id="PTHR20934:SF0">
    <property type="entry name" value="TRANSCRIPTION ELONGATION FACTOR 1 HOMOLOG"/>
    <property type="match status" value="1"/>
</dbReference>
<name>A0A9P9DL39_9PLEO</name>
<keyword evidence="13" id="KW-1185">Reference proteome</keyword>
<reference evidence="12" key="1">
    <citation type="journal article" date="2021" name="Nat. Commun.">
        <title>Genetic determinants of endophytism in the Arabidopsis root mycobiome.</title>
        <authorList>
            <person name="Mesny F."/>
            <person name="Miyauchi S."/>
            <person name="Thiergart T."/>
            <person name="Pickel B."/>
            <person name="Atanasova L."/>
            <person name="Karlsson M."/>
            <person name="Huettel B."/>
            <person name="Barry K.W."/>
            <person name="Haridas S."/>
            <person name="Chen C."/>
            <person name="Bauer D."/>
            <person name="Andreopoulos W."/>
            <person name="Pangilinan J."/>
            <person name="LaButti K."/>
            <person name="Riley R."/>
            <person name="Lipzen A."/>
            <person name="Clum A."/>
            <person name="Drula E."/>
            <person name="Henrissat B."/>
            <person name="Kohler A."/>
            <person name="Grigoriev I.V."/>
            <person name="Martin F.M."/>
            <person name="Hacquard S."/>
        </authorList>
    </citation>
    <scope>NUCLEOTIDE SEQUENCE</scope>
    <source>
        <strain evidence="12">MPI-CAGE-CH-0243</strain>
    </source>
</reference>
<keyword evidence="8 10" id="KW-0804">Transcription</keyword>
<evidence type="ECO:0000256" key="8">
    <source>
        <dbReference type="ARBA" id="ARBA00023163"/>
    </source>
</evidence>
<feature type="compositionally biased region" description="Basic residues" evidence="11">
    <location>
        <begin position="39"/>
        <end position="53"/>
    </location>
</feature>
<keyword evidence="5 10" id="KW-0863">Zinc-finger</keyword>
<dbReference type="Pfam" id="PF05129">
    <property type="entry name" value="Zn_ribbon_Elf1"/>
    <property type="match status" value="1"/>
</dbReference>
<evidence type="ECO:0000313" key="12">
    <source>
        <dbReference type="EMBL" id="KAH7122700.1"/>
    </source>
</evidence>
<comment type="function">
    <text evidence="1 10">Transcription elongation factor implicated in the maintenance of proper chromatin structure in actively transcribed regions.</text>
</comment>
<keyword evidence="9 10" id="KW-0539">Nucleus</keyword>
<gene>
    <name evidence="12" type="ORF">B0J11DRAFT_608219</name>
</gene>
<dbReference type="Proteomes" id="UP000700596">
    <property type="component" value="Unassembled WGS sequence"/>
</dbReference>